<evidence type="ECO:0000256" key="2">
    <source>
        <dbReference type="SAM" id="Phobius"/>
    </source>
</evidence>
<gene>
    <name evidence="3" type="ORF">FHX73_11119</name>
</gene>
<name>A0A561UAG8_9ACTN</name>
<comment type="caution">
    <text evidence="3">The sequence shown here is derived from an EMBL/GenBank/DDBJ whole genome shotgun (WGS) entry which is preliminary data.</text>
</comment>
<keyword evidence="4" id="KW-1185">Reference proteome</keyword>
<dbReference type="AlphaFoldDB" id="A0A561UAG8"/>
<keyword evidence="2" id="KW-1133">Transmembrane helix</keyword>
<keyword evidence="2" id="KW-0472">Membrane</keyword>
<organism evidence="3 4">
    <name type="scientific">Kitasatospora viridis</name>
    <dbReference type="NCBI Taxonomy" id="281105"/>
    <lineage>
        <taxon>Bacteria</taxon>
        <taxon>Bacillati</taxon>
        <taxon>Actinomycetota</taxon>
        <taxon>Actinomycetes</taxon>
        <taxon>Kitasatosporales</taxon>
        <taxon>Streptomycetaceae</taxon>
        <taxon>Kitasatospora</taxon>
    </lineage>
</organism>
<sequence length="137" mass="14166">MVEAPELSPQPAPRAPHPTPSRTVGTVTDVLLGLGLLSLIGIATLVGVFCNAMALWSNSEDARRDLGRFAWWLVVVLAVAVAIAVLAARKGARWTARIHFGASGVLALLLLLAAGPLTAPPNVALAYRPVTVCPSGG</sequence>
<evidence type="ECO:0000313" key="4">
    <source>
        <dbReference type="Proteomes" id="UP000317940"/>
    </source>
</evidence>
<keyword evidence="2" id="KW-0812">Transmembrane</keyword>
<feature type="transmembrane region" description="Helical" evidence="2">
    <location>
        <begin position="69"/>
        <end position="88"/>
    </location>
</feature>
<feature type="compositionally biased region" description="Pro residues" evidence="1">
    <location>
        <begin position="8"/>
        <end position="19"/>
    </location>
</feature>
<dbReference type="EMBL" id="VIWT01000001">
    <property type="protein sequence ID" value="TWF96355.1"/>
    <property type="molecule type" value="Genomic_DNA"/>
</dbReference>
<dbReference type="RefSeq" id="WP_145902725.1">
    <property type="nucleotide sequence ID" value="NZ_BAAAMZ010000020.1"/>
</dbReference>
<evidence type="ECO:0000256" key="1">
    <source>
        <dbReference type="SAM" id="MobiDB-lite"/>
    </source>
</evidence>
<reference evidence="3 4" key="1">
    <citation type="submission" date="2019-06" db="EMBL/GenBank/DDBJ databases">
        <title>Sequencing the genomes of 1000 actinobacteria strains.</title>
        <authorList>
            <person name="Klenk H.-P."/>
        </authorList>
    </citation>
    <scope>NUCLEOTIDE SEQUENCE [LARGE SCALE GENOMIC DNA]</scope>
    <source>
        <strain evidence="3 4">DSM 44826</strain>
    </source>
</reference>
<dbReference type="Proteomes" id="UP000317940">
    <property type="component" value="Unassembled WGS sequence"/>
</dbReference>
<evidence type="ECO:0000313" key="3">
    <source>
        <dbReference type="EMBL" id="TWF96355.1"/>
    </source>
</evidence>
<proteinExistence type="predicted"/>
<feature type="transmembrane region" description="Helical" evidence="2">
    <location>
        <begin position="100"/>
        <end position="119"/>
    </location>
</feature>
<feature type="transmembrane region" description="Helical" evidence="2">
    <location>
        <begin position="30"/>
        <end position="57"/>
    </location>
</feature>
<feature type="region of interest" description="Disordered" evidence="1">
    <location>
        <begin position="1"/>
        <end position="22"/>
    </location>
</feature>
<protein>
    <submittedName>
        <fullName evidence="3">Uncharacterized protein</fullName>
    </submittedName>
</protein>
<accession>A0A561UAG8</accession>